<dbReference type="AlphaFoldDB" id="A0A7W9BHY5"/>
<reference evidence="4 5" key="1">
    <citation type="submission" date="2020-08" db="EMBL/GenBank/DDBJ databases">
        <title>Genomic Encyclopedia of Type Strains, Phase IV (KMG-IV): sequencing the most valuable type-strain genomes for metagenomic binning, comparative biology and taxonomic classification.</title>
        <authorList>
            <person name="Goeker M."/>
        </authorList>
    </citation>
    <scope>NUCLEOTIDE SEQUENCE [LARGE SCALE GENOMIC DNA]</scope>
    <source>
        <strain evidence="4 5">DSM 101064</strain>
    </source>
</reference>
<evidence type="ECO:0000313" key="5">
    <source>
        <dbReference type="Proteomes" id="UP000535415"/>
    </source>
</evidence>
<comment type="caution">
    <text evidence="4">The sequence shown here is derived from an EMBL/GenBank/DDBJ whole genome shotgun (WGS) entry which is preliminary data.</text>
</comment>
<evidence type="ECO:0000256" key="3">
    <source>
        <dbReference type="ARBA" id="ARBA00023186"/>
    </source>
</evidence>
<name>A0A7W9BHY5_9RHOB</name>
<organism evidence="4 5">
    <name type="scientific">Yoonia ponticola</name>
    <dbReference type="NCBI Taxonomy" id="1524255"/>
    <lineage>
        <taxon>Bacteria</taxon>
        <taxon>Pseudomonadati</taxon>
        <taxon>Pseudomonadota</taxon>
        <taxon>Alphaproteobacteria</taxon>
        <taxon>Rhodobacterales</taxon>
        <taxon>Paracoccaceae</taxon>
        <taxon>Yoonia</taxon>
    </lineage>
</organism>
<keyword evidence="5" id="KW-1185">Reference proteome</keyword>
<dbReference type="Gene3D" id="3.30.2180.10">
    <property type="entry name" value="ATP12-like"/>
    <property type="match status" value="1"/>
</dbReference>
<dbReference type="InterPro" id="IPR023335">
    <property type="entry name" value="ATP12_ortho_dom_sf"/>
</dbReference>
<dbReference type="PANTHER" id="PTHR21013:SF10">
    <property type="entry name" value="ATP SYNTHASE MITOCHONDRIAL F1 COMPLEX ASSEMBLY FACTOR 2"/>
    <property type="match status" value="1"/>
</dbReference>
<dbReference type="Proteomes" id="UP000535415">
    <property type="component" value="Unassembled WGS sequence"/>
</dbReference>
<dbReference type="InterPro" id="IPR011419">
    <property type="entry name" value="ATP12_ATP_synth-F1-assembly"/>
</dbReference>
<accession>A0A7W9BHY5</accession>
<dbReference type="InterPro" id="IPR042272">
    <property type="entry name" value="ATP12_ATP_synth-F1-assembly_N"/>
</dbReference>
<gene>
    <name evidence="4" type="ORF">FHS72_000375</name>
</gene>
<dbReference type="RefSeq" id="WP_183524674.1">
    <property type="nucleotide sequence ID" value="NZ_JACIJM010000001.1"/>
</dbReference>
<evidence type="ECO:0000256" key="1">
    <source>
        <dbReference type="ARBA" id="ARBA00008231"/>
    </source>
</evidence>
<dbReference type="EMBL" id="JACIJM010000001">
    <property type="protein sequence ID" value="MBB5720771.1"/>
    <property type="molecule type" value="Genomic_DNA"/>
</dbReference>
<proteinExistence type="inferred from homology"/>
<protein>
    <submittedName>
        <fullName evidence="4">Chaperone required for assembly of F1-ATPase</fullName>
    </submittedName>
</protein>
<dbReference type="Pfam" id="PF07542">
    <property type="entry name" value="ATP12"/>
    <property type="match status" value="1"/>
</dbReference>
<comment type="similarity">
    <text evidence="1">Belongs to the ATP12 family.</text>
</comment>
<dbReference type="Gene3D" id="1.10.3580.10">
    <property type="entry name" value="ATP12 ATPase"/>
    <property type="match status" value="1"/>
</dbReference>
<keyword evidence="3" id="KW-0143">Chaperone</keyword>
<dbReference type="GO" id="GO:0043461">
    <property type="term" value="P:proton-transporting ATP synthase complex assembly"/>
    <property type="evidence" value="ECO:0007669"/>
    <property type="project" value="InterPro"/>
</dbReference>
<evidence type="ECO:0000313" key="4">
    <source>
        <dbReference type="EMBL" id="MBB5720771.1"/>
    </source>
</evidence>
<dbReference type="PANTHER" id="PTHR21013">
    <property type="entry name" value="ATP SYNTHASE MITOCHONDRIAL F1 COMPLEX ASSEMBLY FACTOR 2/ATP12 PROTEIN, MITOCHONDRIAL PRECURSOR"/>
    <property type="match status" value="1"/>
</dbReference>
<dbReference type="SUPFAM" id="SSF160909">
    <property type="entry name" value="ATP12-like"/>
    <property type="match status" value="1"/>
</dbReference>
<keyword evidence="2" id="KW-0809">Transit peptide</keyword>
<sequence length="236" mass="26002">MSDWAAKRFWKSTAAVETEGGYKIELDGRPVKTPAKVLLVLPTAEMAAAVASEWDAQVDLIDPLTMPVTRGANAAVDKVSVQKDEVVEMLAAYGDSDLLCYRAVGPEELIARQADVWDPLLSWAKTRFDVTLTSAEGVTHVPQNPENLARLHAELDRMTPYQIAAAHDLISLSGSLIIALAVIDGFLSAEQGWDVSRVDENWQFEQWGEDEDARALESIKRQAFHDAAKFYKMAAT</sequence>
<evidence type="ECO:0000256" key="2">
    <source>
        <dbReference type="ARBA" id="ARBA00022946"/>
    </source>
</evidence>